<gene>
    <name evidence="1" type="ORF">MGR_1571</name>
</gene>
<reference evidence="1" key="1">
    <citation type="journal article" date="2007" name="J. Bacteriol.">
        <title>Comparative genome analysis of four magnetotactic bacteria reveals a complex set of group-specific genes implicated in magnetosome biomineralization and function.</title>
        <authorList>
            <person name="Richter M."/>
            <person name="Kube M."/>
            <person name="Bazylinski D.A."/>
            <person name="Lombardot T."/>
            <person name="Gloeckner F.O."/>
            <person name="Reinhardt R."/>
            <person name="Schueler D."/>
        </authorList>
    </citation>
    <scope>NUCLEOTIDE SEQUENCE</scope>
    <source>
        <strain evidence="1">MSR-1</strain>
    </source>
</reference>
<accession>A4TYE0</accession>
<dbReference type="RefSeq" id="WP_106002528.1">
    <property type="nucleotide sequence ID" value="NZ_CP027527.1"/>
</dbReference>
<dbReference type="EMBL" id="CU459003">
    <property type="protein sequence ID" value="CAM75647.1"/>
    <property type="molecule type" value="Genomic_DNA"/>
</dbReference>
<protein>
    <submittedName>
        <fullName evidence="1">Uncharacterized protein</fullName>
    </submittedName>
</protein>
<sequence length="635" mass="68922">MSGGNITLAKTNFTAGELSLDMLGRGDLAAYGNGAKRLRNVFIAPIGGVSRRPGLRHVDIARGKGRLIAFEFNTEQTYLLVLTDLHLDIYADGVAVAHVDTPWTEAQLQQINWTQTADTLLIVHPEVAPRKLTRTAHSAWTISNWMFHEADGVLFQPYHKFAADEVTLQPSATSGSITLTASAAFFVAGHVGTRLRLQQKEVEITAIASATQASATVKQNLVNTSAHKDWEEQALSAVRGWPVSVCFHQDRLVIGGSRDQPNRLWLSKSSDLFNFDLGEALDDEAIEFALLSDQVNAIRHVFSGRHLQVFTSGAEWMVSGQPLTPSSIQLTRQTRVGSPIDRTVPPRDVDGATLFVSRNGKDLREFLFADVEQAYQSGDLAMLAKHVMLAPVDQDYDAGRRLFHVVMGDGGLATVTVYRSEKVTAWTGHVTAGRFLAVAVVEGEVYVLVEREGIVSVECFDESLSLDAALTGSADTAKILWSGLDHLEGQVVRVLADGAAIETLEVQDGAVTLSEPAKCVQVGLPYTHEIEPLPPVVQSAGGAGPGAVVRLIRAHFRLLDTQALHLDTGKGPTPVPFRRFGRHNFDAGPPLFSGDVQIRAIGWKRDAFAPLWRIAQDAPLPCTVLAVATEMKISS</sequence>
<dbReference type="AlphaFoldDB" id="A4TYE0"/>
<proteinExistence type="predicted"/>
<organism evidence="1">
    <name type="scientific">Magnetospirillum gryphiswaldense</name>
    <dbReference type="NCBI Taxonomy" id="55518"/>
    <lineage>
        <taxon>Bacteria</taxon>
        <taxon>Pseudomonadati</taxon>
        <taxon>Pseudomonadota</taxon>
        <taxon>Alphaproteobacteria</taxon>
        <taxon>Rhodospirillales</taxon>
        <taxon>Rhodospirillaceae</taxon>
        <taxon>Magnetospirillum</taxon>
    </lineage>
</organism>
<name>A4TYE0_9PROT</name>
<evidence type="ECO:0000313" key="1">
    <source>
        <dbReference type="EMBL" id="CAM75647.1"/>
    </source>
</evidence>